<organism evidence="4 5">
    <name type="scientific">Erythranthe guttata</name>
    <name type="common">Yellow monkey flower</name>
    <name type="synonym">Mimulus guttatus</name>
    <dbReference type="NCBI Taxonomy" id="4155"/>
    <lineage>
        <taxon>Eukaryota</taxon>
        <taxon>Viridiplantae</taxon>
        <taxon>Streptophyta</taxon>
        <taxon>Embryophyta</taxon>
        <taxon>Tracheophyta</taxon>
        <taxon>Spermatophyta</taxon>
        <taxon>Magnoliopsida</taxon>
        <taxon>eudicotyledons</taxon>
        <taxon>Gunneridae</taxon>
        <taxon>Pentapetalae</taxon>
        <taxon>asterids</taxon>
        <taxon>lamiids</taxon>
        <taxon>Lamiales</taxon>
        <taxon>Phrymaceae</taxon>
        <taxon>Erythranthe</taxon>
    </lineage>
</organism>
<proteinExistence type="predicted"/>
<keyword evidence="5" id="KW-1185">Reference proteome</keyword>
<dbReference type="PANTHER" id="PTHR33232:SF12">
    <property type="entry name" value="PROTEIN SIEVE ELEMENT OCCLUSION B-LIKE"/>
    <property type="match status" value="1"/>
</dbReference>
<protein>
    <recommendedName>
        <fullName evidence="6">Sieve element occlusion N-terminal domain-containing protein</fullName>
    </recommendedName>
</protein>
<accession>A0A022PNC0</accession>
<feature type="region of interest" description="Disordered" evidence="1">
    <location>
        <begin position="1"/>
        <end position="24"/>
    </location>
</feature>
<sequence>MASGVSMPAARKQQSMIGGNDRRPMLSDDNALRKQIQATHDYDGRLFDLESILIIVNDILNLVSPGIDGILNGSGKHAVIREETAALTGFDGIHDTLAFLLNKVSCECSGGGGGDGHASSIEILNSLSSYTWEAKAAIALASFSVNYAQFWLVANRFTTDPLAKSVALLKQLPDIINLSDHVIKSRFDTINNLVKDLLELTTCIAKFSRLMPSKYISEDVEPMAVAIAHFPVAVYWIVRILVACASQVTEIIGLNRQVFSSTAETWELSSLGHKVSKIHDHLKTQLGLCYQYIDEKKNTDYFQTLVRLFETTPHFDNQRILGQLIYLKDDLQPLVIGANKNIKVGVEALKGKTVLLLVSDLDISQDELRILSHIYQESKTRPDFHYEIVWVPVVERTIKRNEEHELKFEQLQGKMPWYTLHHHSLLEPAVVRYIKEFWQFTKKPILVSLDPQGKVASPNALHMVWIWGNLAYPFATRNESILWEGEKWRLKLVVDGIDKSILTWINEGKVICLYGGDKIEWIRDFIRTARNAASSAGIGLEMVYIGKNATKERMKRLNETVTSNGLSHCWTDPTSIWYFWTRIESMMHSKYSHNKGAKIDDDGDVDHIRREVLTMLTFGGDGDRGWAMFSQGSGAGPGEVARAKGDAMLSGLKDFETWAPEATRIGFVAALNDYLAGNMSGEHCNRLVLSGVDDVPETVVCAECRKPMEKYFMYRCCDD</sequence>
<evidence type="ECO:0000313" key="4">
    <source>
        <dbReference type="EMBL" id="EYU17767.1"/>
    </source>
</evidence>
<evidence type="ECO:0000259" key="3">
    <source>
        <dbReference type="Pfam" id="PF14577"/>
    </source>
</evidence>
<feature type="domain" description="Sieve element occlusion N-terminal" evidence="2">
    <location>
        <begin position="27"/>
        <end position="312"/>
    </location>
</feature>
<dbReference type="InterPro" id="IPR027944">
    <property type="entry name" value="SEO_C"/>
</dbReference>
<dbReference type="Pfam" id="PF14576">
    <property type="entry name" value="SEO_N"/>
    <property type="match status" value="1"/>
</dbReference>
<dbReference type="AlphaFoldDB" id="A0A022PNC0"/>
<dbReference type="InterPro" id="IPR027942">
    <property type="entry name" value="SEO_N"/>
</dbReference>
<gene>
    <name evidence="4" type="ORF">MIMGU_mgv1a002070mg</name>
</gene>
<dbReference type="eggNOG" id="ENOG502QS6Q">
    <property type="taxonomic scope" value="Eukaryota"/>
</dbReference>
<name>A0A022PNC0_ERYGU</name>
<reference evidence="4 5" key="1">
    <citation type="journal article" date="2013" name="Proc. Natl. Acad. Sci. U.S.A.">
        <title>Fine-scale variation in meiotic recombination in Mimulus inferred from population shotgun sequencing.</title>
        <authorList>
            <person name="Hellsten U."/>
            <person name="Wright K.M."/>
            <person name="Jenkins J."/>
            <person name="Shu S."/>
            <person name="Yuan Y."/>
            <person name="Wessler S.R."/>
            <person name="Schmutz J."/>
            <person name="Willis J.H."/>
            <person name="Rokhsar D.S."/>
        </authorList>
    </citation>
    <scope>NUCLEOTIDE SEQUENCE [LARGE SCALE GENOMIC DNA]</scope>
    <source>
        <strain evidence="5">cv. DUN x IM62</strain>
    </source>
</reference>
<dbReference type="InterPro" id="IPR039299">
    <property type="entry name" value="SEOA"/>
</dbReference>
<evidence type="ECO:0008006" key="6">
    <source>
        <dbReference type="Google" id="ProtNLM"/>
    </source>
</evidence>
<dbReference type="GO" id="GO:0010088">
    <property type="term" value="P:phloem development"/>
    <property type="evidence" value="ECO:0007669"/>
    <property type="project" value="InterPro"/>
</dbReference>
<evidence type="ECO:0000256" key="1">
    <source>
        <dbReference type="SAM" id="MobiDB-lite"/>
    </source>
</evidence>
<dbReference type="Proteomes" id="UP000030748">
    <property type="component" value="Unassembled WGS sequence"/>
</dbReference>
<dbReference type="STRING" id="4155.A0A022PNC0"/>
<evidence type="ECO:0000259" key="2">
    <source>
        <dbReference type="Pfam" id="PF14576"/>
    </source>
</evidence>
<feature type="domain" description="Sieve element occlusion C-terminal" evidence="3">
    <location>
        <begin position="479"/>
        <end position="717"/>
    </location>
</feature>
<evidence type="ECO:0000313" key="5">
    <source>
        <dbReference type="Proteomes" id="UP000030748"/>
    </source>
</evidence>
<dbReference type="Pfam" id="PF14577">
    <property type="entry name" value="SEO_C"/>
    <property type="match status" value="1"/>
</dbReference>
<dbReference type="PANTHER" id="PTHR33232">
    <property type="entry name" value="PROTEIN SIEVE ELEMENT OCCLUSION B-LIKE"/>
    <property type="match status" value="1"/>
</dbReference>
<dbReference type="EMBL" id="KI632363">
    <property type="protein sequence ID" value="EYU17767.1"/>
    <property type="molecule type" value="Genomic_DNA"/>
</dbReference>